<sequence length="442" mass="48849">MVGGKRFGSSFANAKLADSFRSVLMQASSRGEAFDLATGRPMSEITAARADRLWVQLAREFIDERWDDFAARHRQSTVDGLVTLTCGLLREGRQPPDLKMLREALTHWEFNTAARRRSAEPPVEYREALRWIAASSLPLDVIAQPDGIRAGMKAISTTLDGSRASASTVARKRAALSGPLRFAVEKGYLSHNPMRDVRVKRQQTVEAIDPRVVVNPRQAKALLDAVREIEPTVHGFFALLYYAALRPAEARAIRKDDLTLPESGWGQIVLHSSYQESGSAWTDAGTHGEERHLKHRSDRDTRVIPAHPELVKALRAHLATYELGVSGRLFVTRTGRGGHPIPAPWQNPVSMSTIYRVWARAREQALTPEEAASPLARRPYDLRHAAVSTWLSAGVDSTQVAAWAGHSVAVLMRVYASSLHGHQVQAMRQIEALIESSEGTDG</sequence>
<keyword evidence="2" id="KW-0238">DNA-binding</keyword>
<dbReference type="SUPFAM" id="SSF56349">
    <property type="entry name" value="DNA breaking-rejoining enzymes"/>
    <property type="match status" value="1"/>
</dbReference>
<evidence type="ECO:0000313" key="5">
    <source>
        <dbReference type="EMBL" id="GAA1955066.1"/>
    </source>
</evidence>
<dbReference type="InterPro" id="IPR002104">
    <property type="entry name" value="Integrase_catalytic"/>
</dbReference>
<comment type="similarity">
    <text evidence="1">Belongs to the 'phage' integrase family.</text>
</comment>
<dbReference type="InterPro" id="IPR010998">
    <property type="entry name" value="Integrase_recombinase_N"/>
</dbReference>
<dbReference type="PANTHER" id="PTHR30349:SF64">
    <property type="entry name" value="PROPHAGE INTEGRASE INTD-RELATED"/>
    <property type="match status" value="1"/>
</dbReference>
<dbReference type="RefSeq" id="WP_344043589.1">
    <property type="nucleotide sequence ID" value="NZ_BAAAPB010000001.1"/>
</dbReference>
<dbReference type="PANTHER" id="PTHR30349">
    <property type="entry name" value="PHAGE INTEGRASE-RELATED"/>
    <property type="match status" value="1"/>
</dbReference>
<evidence type="ECO:0000256" key="1">
    <source>
        <dbReference type="ARBA" id="ARBA00008857"/>
    </source>
</evidence>
<dbReference type="PROSITE" id="PS51898">
    <property type="entry name" value="TYR_RECOMBINASE"/>
    <property type="match status" value="1"/>
</dbReference>
<name>A0ABN2QQP0_9ACTN</name>
<reference evidence="5 6" key="1">
    <citation type="journal article" date="2019" name="Int. J. Syst. Evol. Microbiol.">
        <title>The Global Catalogue of Microorganisms (GCM) 10K type strain sequencing project: providing services to taxonomists for standard genome sequencing and annotation.</title>
        <authorList>
            <consortium name="The Broad Institute Genomics Platform"/>
            <consortium name="The Broad Institute Genome Sequencing Center for Infectious Disease"/>
            <person name="Wu L."/>
            <person name="Ma J."/>
        </authorList>
    </citation>
    <scope>NUCLEOTIDE SEQUENCE [LARGE SCALE GENOMIC DNA]</scope>
    <source>
        <strain evidence="5 6">JCM 15309</strain>
    </source>
</reference>
<dbReference type="Proteomes" id="UP001500571">
    <property type="component" value="Unassembled WGS sequence"/>
</dbReference>
<dbReference type="EMBL" id="BAAAPB010000001">
    <property type="protein sequence ID" value="GAA1955066.1"/>
    <property type="molecule type" value="Genomic_DNA"/>
</dbReference>
<keyword evidence="3" id="KW-0233">DNA recombination</keyword>
<dbReference type="Gene3D" id="1.10.150.130">
    <property type="match status" value="1"/>
</dbReference>
<evidence type="ECO:0000259" key="4">
    <source>
        <dbReference type="PROSITE" id="PS51898"/>
    </source>
</evidence>
<dbReference type="Gene3D" id="1.10.443.10">
    <property type="entry name" value="Intergrase catalytic core"/>
    <property type="match status" value="1"/>
</dbReference>
<dbReference type="InterPro" id="IPR011010">
    <property type="entry name" value="DNA_brk_join_enz"/>
</dbReference>
<dbReference type="InterPro" id="IPR050090">
    <property type="entry name" value="Tyrosine_recombinase_XerCD"/>
</dbReference>
<feature type="domain" description="Tyr recombinase" evidence="4">
    <location>
        <begin position="208"/>
        <end position="428"/>
    </location>
</feature>
<dbReference type="InterPro" id="IPR013762">
    <property type="entry name" value="Integrase-like_cat_sf"/>
</dbReference>
<protein>
    <submittedName>
        <fullName evidence="5">Site-specific integrase</fullName>
    </submittedName>
</protein>
<keyword evidence="6" id="KW-1185">Reference proteome</keyword>
<accession>A0ABN2QQP0</accession>
<gene>
    <name evidence="5" type="ORF">GCM10009798_12880</name>
</gene>
<proteinExistence type="inferred from homology"/>
<dbReference type="Pfam" id="PF00589">
    <property type="entry name" value="Phage_integrase"/>
    <property type="match status" value="1"/>
</dbReference>
<comment type="caution">
    <text evidence="5">The sequence shown here is derived from an EMBL/GenBank/DDBJ whole genome shotgun (WGS) entry which is preliminary data.</text>
</comment>
<evidence type="ECO:0000256" key="3">
    <source>
        <dbReference type="ARBA" id="ARBA00023172"/>
    </source>
</evidence>
<organism evidence="5 6">
    <name type="scientific">Nocardioides panacihumi</name>
    <dbReference type="NCBI Taxonomy" id="400774"/>
    <lineage>
        <taxon>Bacteria</taxon>
        <taxon>Bacillati</taxon>
        <taxon>Actinomycetota</taxon>
        <taxon>Actinomycetes</taxon>
        <taxon>Propionibacteriales</taxon>
        <taxon>Nocardioidaceae</taxon>
        <taxon>Nocardioides</taxon>
    </lineage>
</organism>
<evidence type="ECO:0000256" key="2">
    <source>
        <dbReference type="ARBA" id="ARBA00023125"/>
    </source>
</evidence>
<evidence type="ECO:0000313" key="6">
    <source>
        <dbReference type="Proteomes" id="UP001500571"/>
    </source>
</evidence>